<gene>
    <name evidence="3" type="ORF">RKE40_22780</name>
</gene>
<organism evidence="3 4">
    <name type="scientific">Bosea rubneri</name>
    <dbReference type="NCBI Taxonomy" id="3075434"/>
    <lineage>
        <taxon>Bacteria</taxon>
        <taxon>Pseudomonadati</taxon>
        <taxon>Pseudomonadota</taxon>
        <taxon>Alphaproteobacteria</taxon>
        <taxon>Hyphomicrobiales</taxon>
        <taxon>Boseaceae</taxon>
        <taxon>Bosea</taxon>
    </lineage>
</organism>
<keyword evidence="1" id="KW-0560">Oxidoreductase</keyword>
<dbReference type="SUPFAM" id="SSF51905">
    <property type="entry name" value="FAD/NAD(P)-binding domain"/>
    <property type="match status" value="1"/>
</dbReference>
<dbReference type="Pfam" id="PF07992">
    <property type="entry name" value="Pyr_redox_2"/>
    <property type="match status" value="1"/>
</dbReference>
<evidence type="ECO:0000259" key="2">
    <source>
        <dbReference type="Pfam" id="PF07992"/>
    </source>
</evidence>
<name>A0ABU3SD82_9HYPH</name>
<feature type="domain" description="FAD/NAD(P)-binding" evidence="2">
    <location>
        <begin position="6"/>
        <end position="268"/>
    </location>
</feature>
<evidence type="ECO:0000256" key="1">
    <source>
        <dbReference type="ARBA" id="ARBA00023002"/>
    </source>
</evidence>
<evidence type="ECO:0000313" key="4">
    <source>
        <dbReference type="Proteomes" id="UP001254257"/>
    </source>
</evidence>
<proteinExistence type="predicted"/>
<accession>A0ABU3SD82</accession>
<reference evidence="3 4" key="1">
    <citation type="submission" date="2023-09" db="EMBL/GenBank/DDBJ databases">
        <title>Whole genome shotgun sequencing (WGS) of Bosea sp. ZW T0_25, isolated from stored onions (Allium cepa).</title>
        <authorList>
            <person name="Stoll D.A."/>
            <person name="Huch M."/>
        </authorList>
    </citation>
    <scope>NUCLEOTIDE SEQUENCE [LARGE SCALE GENOMIC DNA]</scope>
    <source>
        <strain evidence="3 4">ZW T0_25</strain>
    </source>
</reference>
<dbReference type="PANTHER" id="PTHR42949:SF3">
    <property type="entry name" value="ANAEROBIC GLYCEROL-3-PHOSPHATE DEHYDROGENASE SUBUNIT B"/>
    <property type="match status" value="1"/>
</dbReference>
<dbReference type="PRINTS" id="PR00411">
    <property type="entry name" value="PNDRDTASEI"/>
</dbReference>
<dbReference type="EMBL" id="JAWDID010000047">
    <property type="protein sequence ID" value="MDU0342734.1"/>
    <property type="molecule type" value="Genomic_DNA"/>
</dbReference>
<dbReference type="InterPro" id="IPR051691">
    <property type="entry name" value="Metab_Enz_Cyan_OpOx_G3PDH"/>
</dbReference>
<dbReference type="InterPro" id="IPR036188">
    <property type="entry name" value="FAD/NAD-bd_sf"/>
</dbReference>
<dbReference type="Proteomes" id="UP001254257">
    <property type="component" value="Unassembled WGS sequence"/>
</dbReference>
<protein>
    <submittedName>
        <fullName evidence="3">FAD-dependent oxidoreductase</fullName>
    </submittedName>
</protein>
<dbReference type="Gene3D" id="1.10.10.1100">
    <property type="entry name" value="BFD-like [2Fe-2S]-binding domain"/>
    <property type="match status" value="1"/>
</dbReference>
<dbReference type="InterPro" id="IPR023753">
    <property type="entry name" value="FAD/NAD-binding_dom"/>
</dbReference>
<dbReference type="Gene3D" id="3.50.50.60">
    <property type="entry name" value="FAD/NAD(P)-binding domain"/>
    <property type="match status" value="1"/>
</dbReference>
<dbReference type="PRINTS" id="PR00368">
    <property type="entry name" value="FADPNR"/>
</dbReference>
<dbReference type="PANTHER" id="PTHR42949">
    <property type="entry name" value="ANAEROBIC GLYCEROL-3-PHOSPHATE DEHYDROGENASE SUBUNIT B"/>
    <property type="match status" value="1"/>
</dbReference>
<keyword evidence="4" id="KW-1185">Reference proteome</keyword>
<comment type="caution">
    <text evidence="3">The sequence shown here is derived from an EMBL/GenBank/DDBJ whole genome shotgun (WGS) entry which is preliminary data.</text>
</comment>
<dbReference type="InterPro" id="IPR041854">
    <property type="entry name" value="BFD-like_2Fe2S-bd_dom_sf"/>
</dbReference>
<sequence>MTELPVLVVGGGPAGVAAAVTLAEAGLRVLLIEQRDRLGGAIHRQPAPDAPPVWKGTARHRRNWAELASRLESAAGLIELRTSTVFLGIDGAGRFLFDDRMAGRVFARRVRAAIVAVGAVEKIHPFEGWELPGVMSAGGAQVLLKETGRPPEGPIVVAGSGPLLLAVAAQLARAGNPPLAVLERGRPWQKPKALAGLMTAGPQLAEAAAYAAALALKRVPYRSDSEVLGVSETGQGLAIRVRSGSAKSLLQARHLLIHDGLEPNRAGIPQPAPGAEIPVLLAGDGREILGADAAILDGQRAASAILAGLGRTASTASLEADLSKARNFQLALAEALHSKATPPTAQTMLCRCEGRRYADFAALPADASAREIRLMGRFGLGACQGRFCGPMLDELRGEALPSASPPRWPLRPVSLAALANFSIDQTET</sequence>
<evidence type="ECO:0000313" key="3">
    <source>
        <dbReference type="EMBL" id="MDU0342734.1"/>
    </source>
</evidence>
<dbReference type="RefSeq" id="WP_316020496.1">
    <property type="nucleotide sequence ID" value="NZ_JAWDID010000047.1"/>
</dbReference>